<organism evidence="1">
    <name type="scientific">Anguilla anguilla</name>
    <name type="common">European freshwater eel</name>
    <name type="synonym">Muraena anguilla</name>
    <dbReference type="NCBI Taxonomy" id="7936"/>
    <lineage>
        <taxon>Eukaryota</taxon>
        <taxon>Metazoa</taxon>
        <taxon>Chordata</taxon>
        <taxon>Craniata</taxon>
        <taxon>Vertebrata</taxon>
        <taxon>Euteleostomi</taxon>
        <taxon>Actinopterygii</taxon>
        <taxon>Neopterygii</taxon>
        <taxon>Teleostei</taxon>
        <taxon>Anguilliformes</taxon>
        <taxon>Anguillidae</taxon>
        <taxon>Anguilla</taxon>
    </lineage>
</organism>
<accession>A0A0E9WPN2</accession>
<name>A0A0E9WPN2_ANGAN</name>
<dbReference type="AlphaFoldDB" id="A0A0E9WPN2"/>
<evidence type="ECO:0000313" key="1">
    <source>
        <dbReference type="EMBL" id="JAH92226.1"/>
    </source>
</evidence>
<reference evidence="1" key="2">
    <citation type="journal article" date="2015" name="Fish Shellfish Immunol.">
        <title>Early steps in the European eel (Anguilla anguilla)-Vibrio vulnificus interaction in the gills: Role of the RtxA13 toxin.</title>
        <authorList>
            <person name="Callol A."/>
            <person name="Pajuelo D."/>
            <person name="Ebbesson L."/>
            <person name="Teles M."/>
            <person name="MacKenzie S."/>
            <person name="Amaro C."/>
        </authorList>
    </citation>
    <scope>NUCLEOTIDE SEQUENCE</scope>
</reference>
<protein>
    <submittedName>
        <fullName evidence="1">Uncharacterized protein</fullName>
    </submittedName>
</protein>
<reference evidence="1" key="1">
    <citation type="submission" date="2014-11" db="EMBL/GenBank/DDBJ databases">
        <authorList>
            <person name="Amaro Gonzalez C."/>
        </authorList>
    </citation>
    <scope>NUCLEOTIDE SEQUENCE</scope>
</reference>
<proteinExistence type="predicted"/>
<dbReference type="EMBL" id="GBXM01016351">
    <property type="protein sequence ID" value="JAH92226.1"/>
    <property type="molecule type" value="Transcribed_RNA"/>
</dbReference>
<sequence>MHPNVVMDKCFATALCNFPQSVLPIAIWFDQNKVRLYISALHSAVLGEVVR</sequence>